<organism evidence="7 8">
    <name type="scientific">Selenomonas ruminantium</name>
    <dbReference type="NCBI Taxonomy" id="971"/>
    <lineage>
        <taxon>Bacteria</taxon>
        <taxon>Bacillati</taxon>
        <taxon>Bacillota</taxon>
        <taxon>Negativicutes</taxon>
        <taxon>Selenomonadales</taxon>
        <taxon>Selenomonadaceae</taxon>
        <taxon>Selenomonas</taxon>
    </lineage>
</organism>
<dbReference type="EMBL" id="FNQG01000005">
    <property type="protein sequence ID" value="SDZ96358.1"/>
    <property type="molecule type" value="Genomic_DNA"/>
</dbReference>
<dbReference type="Gene3D" id="3.40.50.2000">
    <property type="entry name" value="Glycogen Phosphorylase B"/>
    <property type="match status" value="1"/>
</dbReference>
<keyword evidence="4 7" id="KW-0808">Transferase</keyword>
<dbReference type="PANTHER" id="PTHR43025:SF3">
    <property type="entry name" value="MONOGALACTOSYLDIACYLGLYCEROL SYNTHASE 1, CHLOROPLASTIC"/>
    <property type="match status" value="1"/>
</dbReference>
<evidence type="ECO:0000256" key="2">
    <source>
        <dbReference type="ARBA" id="ARBA00006962"/>
    </source>
</evidence>
<dbReference type="GO" id="GO:0016758">
    <property type="term" value="F:hexosyltransferase activity"/>
    <property type="evidence" value="ECO:0007669"/>
    <property type="project" value="InterPro"/>
</dbReference>
<dbReference type="InterPro" id="IPR007235">
    <property type="entry name" value="Glyco_trans_28_C"/>
</dbReference>
<dbReference type="AlphaFoldDB" id="A0A1H3XCU7"/>
<dbReference type="Proteomes" id="UP000183469">
    <property type="component" value="Unassembled WGS sequence"/>
</dbReference>
<reference evidence="7 8" key="1">
    <citation type="submission" date="2016-10" db="EMBL/GenBank/DDBJ databases">
        <authorList>
            <person name="de Groot N.N."/>
        </authorList>
    </citation>
    <scope>NUCLEOTIDE SEQUENCE [LARGE SCALE GENOMIC DNA]</scope>
    <source>
        <strain evidence="7 8">DSM 2872</strain>
    </source>
</reference>
<dbReference type="OrthoDB" id="9815663at2"/>
<dbReference type="InterPro" id="IPR009695">
    <property type="entry name" value="Diacylglyc_glucosyltr_N"/>
</dbReference>
<evidence type="ECO:0000259" key="6">
    <source>
        <dbReference type="Pfam" id="PF06925"/>
    </source>
</evidence>
<protein>
    <submittedName>
        <fullName evidence="7">Processive 1,2-diacylglycerol beta-glucosyltransferase</fullName>
    </submittedName>
</protein>
<gene>
    <name evidence="7" type="ORF">SAMN05660648_01394</name>
</gene>
<dbReference type="SUPFAM" id="SSF53756">
    <property type="entry name" value="UDP-Glycosyltransferase/glycogen phosphorylase"/>
    <property type="match status" value="1"/>
</dbReference>
<evidence type="ECO:0000313" key="8">
    <source>
        <dbReference type="Proteomes" id="UP000183469"/>
    </source>
</evidence>
<dbReference type="PANTHER" id="PTHR43025">
    <property type="entry name" value="MONOGALACTOSYLDIACYLGLYCEROL SYNTHASE"/>
    <property type="match status" value="1"/>
</dbReference>
<sequence>MAAKKILILTASIGSGHIKAAEAVAQELKRQQPETEIVTVDFMARSTSFWHWLTKKIYLEMLNFVPNLYDVFYKLSSSETGGSCGKNMFAYFMLPVFERLQHELQPDGIICTHPFPAGTVSLWKEKHQSNLPLSVVMTDYSLHQMWLCSGVENYFMATEVMRQAMVEQGFAAENLHVTGIPISSEVLNLPHKAELRRELGFGQERKVILLMGGGLGLGGIERTLQELEKIEQPLTLLVIAGRNSQLQQQAEDFAEGSHHTIRVWGYTEEVRKLMGAADLLITKPGALTISEAFALGTPMLLHDPIPGPETENAVYATKHGAAVWLHPGEKLAGAVEEIFHGGCLEKMHEQALQSAKPLASQEIVKIILRSAGFGAGHRE</sequence>
<feature type="domain" description="Glycosyl transferase family 28 C-terminal" evidence="5">
    <location>
        <begin position="208"/>
        <end position="360"/>
    </location>
</feature>
<dbReference type="Pfam" id="PF04101">
    <property type="entry name" value="Glyco_tran_28_C"/>
    <property type="match status" value="1"/>
</dbReference>
<dbReference type="GO" id="GO:0009247">
    <property type="term" value="P:glycolipid biosynthetic process"/>
    <property type="evidence" value="ECO:0007669"/>
    <property type="project" value="InterPro"/>
</dbReference>
<evidence type="ECO:0000256" key="4">
    <source>
        <dbReference type="ARBA" id="ARBA00022679"/>
    </source>
</evidence>
<dbReference type="RefSeq" id="WP_074671774.1">
    <property type="nucleotide sequence ID" value="NZ_FNQG01000005.1"/>
</dbReference>
<evidence type="ECO:0000313" key="7">
    <source>
        <dbReference type="EMBL" id="SDZ96358.1"/>
    </source>
</evidence>
<dbReference type="Pfam" id="PF06925">
    <property type="entry name" value="MGDG_synth"/>
    <property type="match status" value="1"/>
</dbReference>
<proteinExistence type="inferred from homology"/>
<evidence type="ECO:0000259" key="5">
    <source>
        <dbReference type="Pfam" id="PF04101"/>
    </source>
</evidence>
<keyword evidence="3" id="KW-0328">Glycosyltransferase</keyword>
<dbReference type="InterPro" id="IPR050519">
    <property type="entry name" value="Glycosyltransf_28_UgtP"/>
</dbReference>
<dbReference type="GO" id="GO:0016020">
    <property type="term" value="C:membrane"/>
    <property type="evidence" value="ECO:0007669"/>
    <property type="project" value="UniProtKB-SubCell"/>
</dbReference>
<evidence type="ECO:0000256" key="1">
    <source>
        <dbReference type="ARBA" id="ARBA00004370"/>
    </source>
</evidence>
<evidence type="ECO:0000256" key="3">
    <source>
        <dbReference type="ARBA" id="ARBA00022676"/>
    </source>
</evidence>
<comment type="similarity">
    <text evidence="2">Belongs to the glycosyltransferase 28 family.</text>
</comment>
<name>A0A1H3XCU7_SELRU</name>
<accession>A0A1H3XCU7</accession>
<feature type="domain" description="Diacylglycerol glucosyltransferase N-terminal" evidence="6">
    <location>
        <begin position="17"/>
        <end position="182"/>
    </location>
</feature>
<comment type="subcellular location">
    <subcellularLocation>
        <location evidence="1">Membrane</location>
    </subcellularLocation>
</comment>